<keyword evidence="1" id="KW-0732">Signal</keyword>
<evidence type="ECO:0000313" key="5">
    <source>
        <dbReference type="Proteomes" id="UP001597544"/>
    </source>
</evidence>
<evidence type="ECO:0000313" key="4">
    <source>
        <dbReference type="EMBL" id="MFD2513020.1"/>
    </source>
</evidence>
<dbReference type="InterPro" id="IPR001466">
    <property type="entry name" value="Beta-lactam-related"/>
</dbReference>
<evidence type="ECO:0000259" key="3">
    <source>
        <dbReference type="Pfam" id="PF11954"/>
    </source>
</evidence>
<proteinExistence type="predicted"/>
<gene>
    <name evidence="4" type="ORF">ACFSRY_04025</name>
</gene>
<dbReference type="PANTHER" id="PTHR46825">
    <property type="entry name" value="D-ALANYL-D-ALANINE-CARBOXYPEPTIDASE/ENDOPEPTIDASE AMPH"/>
    <property type="match status" value="1"/>
</dbReference>
<reference evidence="5" key="1">
    <citation type="journal article" date="2019" name="Int. J. Syst. Evol. Microbiol.">
        <title>The Global Catalogue of Microorganisms (GCM) 10K type strain sequencing project: providing services to taxonomists for standard genome sequencing and annotation.</title>
        <authorList>
            <consortium name="The Broad Institute Genomics Platform"/>
            <consortium name="The Broad Institute Genome Sequencing Center for Infectious Disease"/>
            <person name="Wu L."/>
            <person name="Ma J."/>
        </authorList>
    </citation>
    <scope>NUCLEOTIDE SEQUENCE [LARGE SCALE GENOMIC DNA]</scope>
    <source>
        <strain evidence="5">KCTC 42498</strain>
    </source>
</reference>
<dbReference type="RefSeq" id="WP_377503479.1">
    <property type="nucleotide sequence ID" value="NZ_JBHULU010000004.1"/>
</dbReference>
<dbReference type="Pfam" id="PF11954">
    <property type="entry name" value="DUF3471"/>
    <property type="match status" value="1"/>
</dbReference>
<dbReference type="GO" id="GO:0016787">
    <property type="term" value="F:hydrolase activity"/>
    <property type="evidence" value="ECO:0007669"/>
    <property type="project" value="UniProtKB-KW"/>
</dbReference>
<organism evidence="4 5">
    <name type="scientific">Pontibacter locisalis</name>
    <dbReference type="NCBI Taxonomy" id="1719035"/>
    <lineage>
        <taxon>Bacteria</taxon>
        <taxon>Pseudomonadati</taxon>
        <taxon>Bacteroidota</taxon>
        <taxon>Cytophagia</taxon>
        <taxon>Cytophagales</taxon>
        <taxon>Hymenobacteraceae</taxon>
        <taxon>Pontibacter</taxon>
    </lineage>
</organism>
<dbReference type="SUPFAM" id="SSF56601">
    <property type="entry name" value="beta-lactamase/transpeptidase-like"/>
    <property type="match status" value="1"/>
</dbReference>
<protein>
    <submittedName>
        <fullName evidence="4">Serine hydrolase</fullName>
    </submittedName>
</protein>
<accession>A0ABW5ILZ3</accession>
<evidence type="ECO:0000259" key="2">
    <source>
        <dbReference type="Pfam" id="PF00144"/>
    </source>
</evidence>
<dbReference type="EMBL" id="JBHULU010000004">
    <property type="protein sequence ID" value="MFD2513020.1"/>
    <property type="molecule type" value="Genomic_DNA"/>
</dbReference>
<dbReference type="InterPro" id="IPR012338">
    <property type="entry name" value="Beta-lactam/transpept-like"/>
</dbReference>
<feature type="domain" description="Peptidase S12 Pab87-related C-terminal" evidence="3">
    <location>
        <begin position="365"/>
        <end position="442"/>
    </location>
</feature>
<dbReference type="PANTHER" id="PTHR46825:SF8">
    <property type="entry name" value="BETA-LACTAMASE-RELATED"/>
    <property type="match status" value="1"/>
</dbReference>
<keyword evidence="4" id="KW-0378">Hydrolase</keyword>
<dbReference type="InterPro" id="IPR021860">
    <property type="entry name" value="Peptidase_S12_Pab87-rel_C"/>
</dbReference>
<name>A0ABW5ILZ3_9BACT</name>
<evidence type="ECO:0000256" key="1">
    <source>
        <dbReference type="SAM" id="SignalP"/>
    </source>
</evidence>
<dbReference type="Pfam" id="PF00144">
    <property type="entry name" value="Beta-lactamase"/>
    <property type="match status" value="1"/>
</dbReference>
<dbReference type="Gene3D" id="3.40.710.10">
    <property type="entry name" value="DD-peptidase/beta-lactamase superfamily"/>
    <property type="match status" value="1"/>
</dbReference>
<comment type="caution">
    <text evidence="4">The sequence shown here is derived from an EMBL/GenBank/DDBJ whole genome shotgun (WGS) entry which is preliminary data.</text>
</comment>
<feature type="signal peptide" evidence="1">
    <location>
        <begin position="1"/>
        <end position="19"/>
    </location>
</feature>
<sequence length="454" mass="50135">MKKVQLLLFLLLPALHVQAQQNTSSRQDSVKSYLQELVQENQVPGVVLGVYENGKIQFYTYGVADKGKQVPLTENTIFEIGSITKTFTTLLAQMLISEGKINWDDSVNKYLPDSLKVLEKDGKKVTLRHLASHTAGLPKVPSNLQPKDNYDPYADYTKKDLYAYLQQVPIQTVPGEKINYSNTGVALLGQVLENATGKTYQEMVRERILKPLQLKSALLEGANPSYTRAQGYLDGKPVKDWSFKAVAPAGALDMSAKDLMQYTLAYMGTGRSKLKPHAKQVLRVQKIMSNDKGLQGGLTLGWQIQVKDGDTLYWHNGGTGGFRSFTGFIPGKDRAVVILANSVYDVDQIAAYALGFAPEFPSIRKTVNLPDSILKQYTGVYQLAPNFNITISLQDGQLKAQATNQPAVAIYPASETSFFMKVVDAELEFKKENGKVTSLVLQQNGNSIPGEKVK</sequence>
<feature type="chain" id="PRO_5045104562" evidence="1">
    <location>
        <begin position="20"/>
        <end position="454"/>
    </location>
</feature>
<keyword evidence="5" id="KW-1185">Reference proteome</keyword>
<dbReference type="Proteomes" id="UP001597544">
    <property type="component" value="Unassembled WGS sequence"/>
</dbReference>
<feature type="domain" description="Beta-lactamase-related" evidence="2">
    <location>
        <begin position="31"/>
        <end position="348"/>
    </location>
</feature>
<dbReference type="InterPro" id="IPR050491">
    <property type="entry name" value="AmpC-like"/>
</dbReference>